<dbReference type="InterPro" id="IPR007378">
    <property type="entry name" value="Tic22-like"/>
</dbReference>
<comment type="subcellular location">
    <subcellularLocation>
        <location evidence="1">Plastid</location>
        <location evidence="1">Chloroplast</location>
    </subcellularLocation>
</comment>
<gene>
    <name evidence="4" type="ORF">M5K25_002158</name>
</gene>
<name>A0ABD0VTM5_DENTH</name>
<evidence type="ECO:0000313" key="4">
    <source>
        <dbReference type="EMBL" id="KAL0927933.1"/>
    </source>
</evidence>
<organism evidence="4 5">
    <name type="scientific">Dendrobium thyrsiflorum</name>
    <name type="common">Pinecone-like raceme dendrobium</name>
    <name type="synonym">Orchid</name>
    <dbReference type="NCBI Taxonomy" id="117978"/>
    <lineage>
        <taxon>Eukaryota</taxon>
        <taxon>Viridiplantae</taxon>
        <taxon>Streptophyta</taxon>
        <taxon>Embryophyta</taxon>
        <taxon>Tracheophyta</taxon>
        <taxon>Spermatophyta</taxon>
        <taxon>Magnoliopsida</taxon>
        <taxon>Liliopsida</taxon>
        <taxon>Asparagales</taxon>
        <taxon>Orchidaceae</taxon>
        <taxon>Epidendroideae</taxon>
        <taxon>Malaxideae</taxon>
        <taxon>Dendrobiinae</taxon>
        <taxon>Dendrobium</taxon>
    </lineage>
</organism>
<evidence type="ECO:0008006" key="6">
    <source>
        <dbReference type="Google" id="ProtNLM"/>
    </source>
</evidence>
<proteinExistence type="predicted"/>
<comment type="caution">
    <text evidence="4">The sequence shown here is derived from an EMBL/GenBank/DDBJ whole genome shotgun (WGS) entry which is preliminary data.</text>
</comment>
<evidence type="ECO:0000313" key="5">
    <source>
        <dbReference type="Proteomes" id="UP001552299"/>
    </source>
</evidence>
<dbReference type="PANTHER" id="PTHR33926:SF1">
    <property type="entry name" value="PROTEIN TIC 22-LIKE, CHLOROPLASTIC"/>
    <property type="match status" value="1"/>
</dbReference>
<dbReference type="Proteomes" id="UP001552299">
    <property type="component" value="Unassembled WGS sequence"/>
</dbReference>
<dbReference type="Pfam" id="PF04278">
    <property type="entry name" value="Tic22"/>
    <property type="match status" value="1"/>
</dbReference>
<keyword evidence="5" id="KW-1185">Reference proteome</keyword>
<dbReference type="AlphaFoldDB" id="A0ABD0VTM5"/>
<dbReference type="Gene3D" id="3.40.1350.100">
    <property type="match status" value="2"/>
</dbReference>
<keyword evidence="3" id="KW-0934">Plastid</keyword>
<evidence type="ECO:0000256" key="3">
    <source>
        <dbReference type="ARBA" id="ARBA00022640"/>
    </source>
</evidence>
<dbReference type="EMBL" id="JANQDX010000002">
    <property type="protein sequence ID" value="KAL0927933.1"/>
    <property type="molecule type" value="Genomic_DNA"/>
</dbReference>
<keyword evidence="2" id="KW-0150">Chloroplast</keyword>
<protein>
    <recommendedName>
        <fullName evidence="6">Protein TIC 22-like, chloroplastic</fullName>
    </recommendedName>
</protein>
<dbReference type="PANTHER" id="PTHR33926">
    <property type="entry name" value="PROTEIN TIC 22, CHLOROPLASTIC"/>
    <property type="match status" value="1"/>
</dbReference>
<accession>A0ABD0VTM5</accession>
<sequence length="309" mass="34274">MPYPWQVSQIQNSITLTAPKPNQNLSFPQCPNPMVAFLSNPATSSFKAQLESAIESLSNQTRRALQLGLSNLPFPPNEIPFFARILPAGMAPRGRAMPVEAIEERLSGVPVYALANAAEEFVLVSGIRTERSLGLFCFKKEDAEALLDQMKSLNKDMREGSKVVPIALNKVFQLKVDGVAFRLIPDQKQVLNAVKLKEKSWKAAAADDDDFLGVPVFQSKSLALRSQGKRYRPAFFRKEDLEDSLLKASRDQRQLNPSYRKGNIEVSVLEEIISAMKGSSSSDWDDIVFIPPGFEVATAVREETQTITS</sequence>
<reference evidence="4 5" key="1">
    <citation type="journal article" date="2024" name="Plant Biotechnol. J.">
        <title>Dendrobium thyrsiflorum genome and its molecular insights into genes involved in important horticultural traits.</title>
        <authorList>
            <person name="Chen B."/>
            <person name="Wang J.Y."/>
            <person name="Zheng P.J."/>
            <person name="Li K.L."/>
            <person name="Liang Y.M."/>
            <person name="Chen X.F."/>
            <person name="Zhang C."/>
            <person name="Zhao X."/>
            <person name="He X."/>
            <person name="Zhang G.Q."/>
            <person name="Liu Z.J."/>
            <person name="Xu Q."/>
        </authorList>
    </citation>
    <scope>NUCLEOTIDE SEQUENCE [LARGE SCALE GENOMIC DNA]</scope>
    <source>
        <strain evidence="4">GZMU011</strain>
    </source>
</reference>
<evidence type="ECO:0000256" key="1">
    <source>
        <dbReference type="ARBA" id="ARBA00004229"/>
    </source>
</evidence>
<dbReference type="GO" id="GO:0009507">
    <property type="term" value="C:chloroplast"/>
    <property type="evidence" value="ECO:0007669"/>
    <property type="project" value="UniProtKB-SubCell"/>
</dbReference>
<evidence type="ECO:0000256" key="2">
    <source>
        <dbReference type="ARBA" id="ARBA00022528"/>
    </source>
</evidence>